<protein>
    <recommendedName>
        <fullName evidence="1">DUF4781 domain-containing protein</fullName>
    </recommendedName>
</protein>
<dbReference type="EMBL" id="CAJNOM010000138">
    <property type="protein sequence ID" value="CAF1121623.1"/>
    <property type="molecule type" value="Genomic_DNA"/>
</dbReference>
<evidence type="ECO:0000259" key="1">
    <source>
        <dbReference type="Pfam" id="PF16013"/>
    </source>
</evidence>
<keyword evidence="4" id="KW-1185">Reference proteome</keyword>
<evidence type="ECO:0000313" key="2">
    <source>
        <dbReference type="EMBL" id="CAF1069009.1"/>
    </source>
</evidence>
<proteinExistence type="predicted"/>
<dbReference type="PANTHER" id="PTHR21115:SF0">
    <property type="entry name" value="GH06117P-RELATED"/>
    <property type="match status" value="1"/>
</dbReference>
<comment type="caution">
    <text evidence="2">The sequence shown here is derived from an EMBL/GenBank/DDBJ whole genome shotgun (WGS) entry which is preliminary data.</text>
</comment>
<evidence type="ECO:0000313" key="3">
    <source>
        <dbReference type="EMBL" id="CAF1121623.1"/>
    </source>
</evidence>
<dbReference type="OrthoDB" id="6512497at2759"/>
<evidence type="ECO:0000313" key="5">
    <source>
        <dbReference type="Proteomes" id="UP000663877"/>
    </source>
</evidence>
<reference evidence="2" key="1">
    <citation type="submission" date="2021-02" db="EMBL/GenBank/DDBJ databases">
        <authorList>
            <person name="Nowell W R."/>
        </authorList>
    </citation>
    <scope>NUCLEOTIDE SEQUENCE</scope>
</reference>
<feature type="domain" description="DUF4781" evidence="1">
    <location>
        <begin position="124"/>
        <end position="426"/>
    </location>
</feature>
<dbReference type="Pfam" id="PF16013">
    <property type="entry name" value="DUF4781"/>
    <property type="match status" value="1"/>
</dbReference>
<dbReference type="PANTHER" id="PTHR21115">
    <property type="entry name" value="GH06117P-RELATED"/>
    <property type="match status" value="1"/>
</dbReference>
<dbReference type="Proteomes" id="UP000663877">
    <property type="component" value="Unassembled WGS sequence"/>
</dbReference>
<dbReference type="InterPro" id="IPR031962">
    <property type="entry name" value="DUF4781"/>
</dbReference>
<dbReference type="EMBL" id="CAJNOI010000106">
    <property type="protein sequence ID" value="CAF1069009.1"/>
    <property type="molecule type" value="Genomic_DNA"/>
</dbReference>
<dbReference type="AlphaFoldDB" id="A0A814LQQ1"/>
<accession>A0A814LQQ1</accession>
<gene>
    <name evidence="2" type="ORF">BJG266_LOCUS19598</name>
    <name evidence="3" type="ORF">QVE165_LOCUS21425</name>
</gene>
<organism evidence="2 5">
    <name type="scientific">Adineta steineri</name>
    <dbReference type="NCBI Taxonomy" id="433720"/>
    <lineage>
        <taxon>Eukaryota</taxon>
        <taxon>Metazoa</taxon>
        <taxon>Spiralia</taxon>
        <taxon>Gnathifera</taxon>
        <taxon>Rotifera</taxon>
        <taxon>Eurotatoria</taxon>
        <taxon>Bdelloidea</taxon>
        <taxon>Adinetida</taxon>
        <taxon>Adinetidae</taxon>
        <taxon>Adineta</taxon>
    </lineage>
</organism>
<dbReference type="Proteomes" id="UP000663832">
    <property type="component" value="Unassembled WGS sequence"/>
</dbReference>
<evidence type="ECO:0000313" key="4">
    <source>
        <dbReference type="Proteomes" id="UP000663832"/>
    </source>
</evidence>
<sequence>MGQDFSKEYSSTWEDSDVLKWIQTARDALKIYYLAYEGIQWHEYSVEQRSLLTIKICFALYGPPTIENANYDTLEKAYSATQKEAADKIKDKIIEVYNKSPATSLQVGILFISCKQQQNEFLLPVFRVYTGDDNNNVQLSKYIDTNCRVYKDWSDWKKNNKLPMMKYCYPLEGFYTCSNDNTYRFESDQDPAVHFGTSPACGFLPRVARQADVLSGVTSLGSGGIAIAAMFTPLAPVVLVGSAIAGTTAAFYGAGRSINRLIDKGTHDESLTDLESLTCWLSILITPAHVATTVANGALAAGARNSGRIFSSTARTAATILNLTTFGLDSVMVAFGFANLIEKAKNDQLTPLDVLQFSMSIFFFGHTLIQPKTASRIIKAAQNEHITAFKNAMSDLDAQKTFQDFVDQNRGNRGIRDNSKIVRTINKIENPNGFFKGLGDMKADIGGRKGRTIIINDNHGQSHRVNPNRVFFDGQSKSLIDLNALRNKLSACFRTEPESVQINGEHIFQNMTEHQMQRVETVLGGTARKYNNGIVETAKILTQKMGYSTVDDFLCVVELVAKEVQGKYEENLVPALNHLQGAGQADFISGVQSDLAKARQIAQNANISFANDLKAVYHYRKHGNDFPTRLSDKIDFYLSDMPHKIFKDANLTNISRQPNGATIKTYITSKGEFGVVVELPNNQRCIVTLFKHAKALKAFQKKMAASKSEAFQPSMVGDMAKLMASSIGFASVLINVTVNNKPAVSLDKFTTDECDEIHLREIARILHALTLDDDDHRSSE</sequence>
<name>A0A814LQQ1_9BILA</name>